<gene>
    <name evidence="1" type="ORF">FIBSPDRAFT_704486</name>
</gene>
<protein>
    <submittedName>
        <fullName evidence="1">Uncharacterized protein</fullName>
    </submittedName>
</protein>
<reference evidence="1 2" key="1">
    <citation type="journal article" date="2016" name="Mol. Biol. Evol.">
        <title>Comparative Genomics of Early-Diverging Mushroom-Forming Fungi Provides Insights into the Origins of Lignocellulose Decay Capabilities.</title>
        <authorList>
            <person name="Nagy L.G."/>
            <person name="Riley R."/>
            <person name="Tritt A."/>
            <person name="Adam C."/>
            <person name="Daum C."/>
            <person name="Floudas D."/>
            <person name="Sun H."/>
            <person name="Yadav J.S."/>
            <person name="Pangilinan J."/>
            <person name="Larsson K.H."/>
            <person name="Matsuura K."/>
            <person name="Barry K."/>
            <person name="Labutti K."/>
            <person name="Kuo R."/>
            <person name="Ohm R.A."/>
            <person name="Bhattacharya S.S."/>
            <person name="Shirouzu T."/>
            <person name="Yoshinaga Y."/>
            <person name="Martin F.M."/>
            <person name="Grigoriev I.V."/>
            <person name="Hibbett D.S."/>
        </authorList>
    </citation>
    <scope>NUCLEOTIDE SEQUENCE [LARGE SCALE GENOMIC DNA]</scope>
    <source>
        <strain evidence="1 2">CBS 109695</strain>
    </source>
</reference>
<evidence type="ECO:0000313" key="2">
    <source>
        <dbReference type="Proteomes" id="UP000076532"/>
    </source>
</evidence>
<evidence type="ECO:0000313" key="1">
    <source>
        <dbReference type="EMBL" id="KZP32477.1"/>
    </source>
</evidence>
<accession>A0A166V953</accession>
<dbReference type="STRING" id="436010.A0A166V953"/>
<name>A0A166V953_9AGAM</name>
<dbReference type="Proteomes" id="UP000076532">
    <property type="component" value="Unassembled WGS sequence"/>
</dbReference>
<feature type="non-terminal residue" evidence="1">
    <location>
        <position position="102"/>
    </location>
</feature>
<feature type="non-terminal residue" evidence="1">
    <location>
        <position position="1"/>
    </location>
</feature>
<organism evidence="1 2">
    <name type="scientific">Athelia psychrophila</name>
    <dbReference type="NCBI Taxonomy" id="1759441"/>
    <lineage>
        <taxon>Eukaryota</taxon>
        <taxon>Fungi</taxon>
        <taxon>Dikarya</taxon>
        <taxon>Basidiomycota</taxon>
        <taxon>Agaricomycotina</taxon>
        <taxon>Agaricomycetes</taxon>
        <taxon>Agaricomycetidae</taxon>
        <taxon>Atheliales</taxon>
        <taxon>Atheliaceae</taxon>
        <taxon>Athelia</taxon>
    </lineage>
</organism>
<dbReference type="OrthoDB" id="3050185at2759"/>
<proteinExistence type="predicted"/>
<dbReference type="AlphaFoldDB" id="A0A166V953"/>
<sequence>HPQIDTHVARQRDLNVVPVLLGNALPRPDTNGEAGHTRWCRAMLILFKPWRTSRDLKTADQSWDDAYIEWHVQCSSRVMNIISNTNLENECSDARDTHDTRR</sequence>
<keyword evidence="2" id="KW-1185">Reference proteome</keyword>
<dbReference type="EMBL" id="KV417485">
    <property type="protein sequence ID" value="KZP32477.1"/>
    <property type="molecule type" value="Genomic_DNA"/>
</dbReference>